<name>A0ABU3B4W9_9ACTN</name>
<dbReference type="PROSITE" id="PS50075">
    <property type="entry name" value="CARRIER"/>
    <property type="match status" value="1"/>
</dbReference>
<sequence>MDGDFETETERRLAGIWADVLKLDKVARDQDFFGLGGDSLLATKVVLEARRIWNIDFTVRVLVDTPVLADLAERIDLRVSERAGTPPRNSVTGQG</sequence>
<evidence type="ECO:0000259" key="1">
    <source>
        <dbReference type="PROSITE" id="PS50075"/>
    </source>
</evidence>
<dbReference type="Pfam" id="PF00550">
    <property type="entry name" value="PP-binding"/>
    <property type="match status" value="1"/>
</dbReference>
<dbReference type="RefSeq" id="WP_311585126.1">
    <property type="nucleotide sequence ID" value="NZ_JAVRFH010000093.1"/>
</dbReference>
<comment type="caution">
    <text evidence="2">The sequence shown here is derived from an EMBL/GenBank/DDBJ whole genome shotgun (WGS) entry which is preliminary data.</text>
</comment>
<evidence type="ECO:0000313" key="3">
    <source>
        <dbReference type="Proteomes" id="UP001180724"/>
    </source>
</evidence>
<reference evidence="2" key="1">
    <citation type="submission" date="2024-05" db="EMBL/GenBank/DDBJ databases">
        <title>30 novel species of actinomycetes from the DSMZ collection.</title>
        <authorList>
            <person name="Nouioui I."/>
        </authorList>
    </citation>
    <scope>NUCLEOTIDE SEQUENCE</scope>
    <source>
        <strain evidence="2">DSM 40712</strain>
    </source>
</reference>
<dbReference type="PANTHER" id="PTHR45527:SF1">
    <property type="entry name" value="FATTY ACID SYNTHASE"/>
    <property type="match status" value="1"/>
</dbReference>
<dbReference type="Proteomes" id="UP001180724">
    <property type="component" value="Unassembled WGS sequence"/>
</dbReference>
<gene>
    <name evidence="2" type="ORF">RM812_38745</name>
</gene>
<proteinExistence type="predicted"/>
<feature type="domain" description="Carrier" evidence="1">
    <location>
        <begin position="4"/>
        <end position="79"/>
    </location>
</feature>
<dbReference type="InterPro" id="IPR036736">
    <property type="entry name" value="ACP-like_sf"/>
</dbReference>
<accession>A0ABU3B4W9</accession>
<protein>
    <submittedName>
        <fullName evidence="2">Phosphopantetheine-binding protein</fullName>
    </submittedName>
</protein>
<dbReference type="EMBL" id="JAVRFH010000093">
    <property type="protein sequence ID" value="MDT0616051.1"/>
    <property type="molecule type" value="Genomic_DNA"/>
</dbReference>
<organism evidence="2 3">
    <name type="scientific">Streptomyces lancefieldiae</name>
    <dbReference type="NCBI Taxonomy" id="3075520"/>
    <lineage>
        <taxon>Bacteria</taxon>
        <taxon>Bacillati</taxon>
        <taxon>Actinomycetota</taxon>
        <taxon>Actinomycetes</taxon>
        <taxon>Kitasatosporales</taxon>
        <taxon>Streptomycetaceae</taxon>
        <taxon>Streptomyces</taxon>
    </lineage>
</organism>
<keyword evidence="3" id="KW-1185">Reference proteome</keyword>
<dbReference type="InterPro" id="IPR009081">
    <property type="entry name" value="PP-bd_ACP"/>
</dbReference>
<dbReference type="Gene3D" id="1.10.1200.10">
    <property type="entry name" value="ACP-like"/>
    <property type="match status" value="1"/>
</dbReference>
<dbReference type="PANTHER" id="PTHR45527">
    <property type="entry name" value="NONRIBOSOMAL PEPTIDE SYNTHETASE"/>
    <property type="match status" value="1"/>
</dbReference>
<dbReference type="SUPFAM" id="SSF47336">
    <property type="entry name" value="ACP-like"/>
    <property type="match status" value="1"/>
</dbReference>
<evidence type="ECO:0000313" key="2">
    <source>
        <dbReference type="EMBL" id="MDT0616051.1"/>
    </source>
</evidence>